<accession>A0A383EDJ4</accession>
<proteinExistence type="predicted"/>
<organism evidence="2">
    <name type="scientific">marine metagenome</name>
    <dbReference type="NCBI Taxonomy" id="408172"/>
    <lineage>
        <taxon>unclassified sequences</taxon>
        <taxon>metagenomes</taxon>
        <taxon>ecological metagenomes</taxon>
    </lineage>
</organism>
<feature type="region of interest" description="Disordered" evidence="1">
    <location>
        <begin position="69"/>
        <end position="99"/>
    </location>
</feature>
<gene>
    <name evidence="2" type="ORF">METZ01_LOCUS507042</name>
</gene>
<evidence type="ECO:0008006" key="3">
    <source>
        <dbReference type="Google" id="ProtNLM"/>
    </source>
</evidence>
<feature type="region of interest" description="Disordered" evidence="1">
    <location>
        <begin position="112"/>
        <end position="150"/>
    </location>
</feature>
<evidence type="ECO:0000313" key="2">
    <source>
        <dbReference type="EMBL" id="SVE54188.1"/>
    </source>
</evidence>
<evidence type="ECO:0000256" key="1">
    <source>
        <dbReference type="SAM" id="MobiDB-lite"/>
    </source>
</evidence>
<name>A0A383EDJ4_9ZZZZ</name>
<dbReference type="AlphaFoldDB" id="A0A383EDJ4"/>
<reference evidence="2" key="1">
    <citation type="submission" date="2018-05" db="EMBL/GenBank/DDBJ databases">
        <authorList>
            <person name="Lanie J.A."/>
            <person name="Ng W.-L."/>
            <person name="Kazmierczak K.M."/>
            <person name="Andrzejewski T.M."/>
            <person name="Davidsen T.M."/>
            <person name="Wayne K.J."/>
            <person name="Tettelin H."/>
            <person name="Glass J.I."/>
            <person name="Rusch D."/>
            <person name="Podicherti R."/>
            <person name="Tsui H.-C.T."/>
            <person name="Winkler M.E."/>
        </authorList>
    </citation>
    <scope>NUCLEOTIDE SEQUENCE</scope>
</reference>
<feature type="compositionally biased region" description="Low complexity" evidence="1">
    <location>
        <begin position="73"/>
        <end position="84"/>
    </location>
</feature>
<sequence length="169" mass="19154">MSSETVIYISKRCPYCRQLLVKIQQREDIKGTVKVSSIDDEPFPNIIKNVPSMVSEGVLYNAEEIFRMLAESEQQQQQKQPEQQPSDESKPSEDDMYSGYCENGSCLAFSSLGSSQSDGEYTGQFAPLDHNPNSVDVSEDGYKKSSGIDNEYERMMKERGELNNNQQIR</sequence>
<protein>
    <recommendedName>
        <fullName evidence="3">Glutaredoxin domain-containing protein</fullName>
    </recommendedName>
</protein>
<dbReference type="EMBL" id="UINC01224527">
    <property type="protein sequence ID" value="SVE54188.1"/>
    <property type="molecule type" value="Genomic_DNA"/>
</dbReference>